<evidence type="ECO:0000256" key="1">
    <source>
        <dbReference type="ARBA" id="ARBA00009915"/>
    </source>
</evidence>
<dbReference type="PANTHER" id="PTHR21711:SF0">
    <property type="entry name" value="MITOCHONDRIAL INNER MEMBRANE PROTEASE ATP23 HOMOLOG"/>
    <property type="match status" value="1"/>
</dbReference>
<reference evidence="7 8" key="1">
    <citation type="journal article" date="2017" name="Gigascience">
        <title>Genome sequence of the small brown planthopper, Laodelphax striatellus.</title>
        <authorList>
            <person name="Zhu J."/>
            <person name="Jiang F."/>
            <person name="Wang X."/>
            <person name="Yang P."/>
            <person name="Bao Y."/>
            <person name="Zhao W."/>
            <person name="Wang W."/>
            <person name="Lu H."/>
            <person name="Wang Q."/>
            <person name="Cui N."/>
            <person name="Li J."/>
            <person name="Chen X."/>
            <person name="Luo L."/>
            <person name="Yu J."/>
            <person name="Kang L."/>
            <person name="Cui F."/>
        </authorList>
    </citation>
    <scope>NUCLEOTIDE SEQUENCE [LARGE SCALE GENOMIC DNA]</scope>
    <source>
        <strain evidence="7">Lst14</strain>
    </source>
</reference>
<dbReference type="FunCoup" id="A0A482XJ91">
    <property type="interactions" value="1155"/>
</dbReference>
<dbReference type="EC" id="3.4.24.-" evidence="6"/>
<dbReference type="AlphaFoldDB" id="A0A482XJ91"/>
<dbReference type="STRING" id="195883.A0A482XJ91"/>
<dbReference type="GO" id="GO:0004222">
    <property type="term" value="F:metalloendopeptidase activity"/>
    <property type="evidence" value="ECO:0007669"/>
    <property type="project" value="InterPro"/>
</dbReference>
<gene>
    <name evidence="7" type="ORF">LSTR_LSTR010970</name>
</gene>
<evidence type="ECO:0000256" key="4">
    <source>
        <dbReference type="ARBA" id="ARBA00022801"/>
    </source>
</evidence>
<accession>A0A482XJ91</accession>
<dbReference type="PANTHER" id="PTHR21711">
    <property type="entry name" value="MITOCHONDRIAL INNER MEMBRANE PROTEASE"/>
    <property type="match status" value="1"/>
</dbReference>
<comment type="caution">
    <text evidence="7">The sequence shown here is derived from an EMBL/GenBank/DDBJ whole genome shotgun (WGS) entry which is preliminary data.</text>
</comment>
<evidence type="ECO:0000256" key="5">
    <source>
        <dbReference type="ARBA" id="ARBA00023049"/>
    </source>
</evidence>
<proteinExistence type="inferred from homology"/>
<dbReference type="OrthoDB" id="285308at2759"/>
<protein>
    <recommendedName>
        <fullName evidence="6">Mitochondrial inner membrane protease ATP23</fullName>
        <ecNumber evidence="6">3.4.24.-</ecNumber>
    </recommendedName>
</protein>
<comment type="similarity">
    <text evidence="1 6">Belongs to the peptidase M76 family.</text>
</comment>
<evidence type="ECO:0000256" key="3">
    <source>
        <dbReference type="ARBA" id="ARBA00022723"/>
    </source>
</evidence>
<dbReference type="InterPro" id="IPR019165">
    <property type="entry name" value="Peptidase_M76_ATP23"/>
</dbReference>
<evidence type="ECO:0000256" key="6">
    <source>
        <dbReference type="RuleBase" id="RU364057"/>
    </source>
</evidence>
<keyword evidence="5 6" id="KW-0482">Metalloprotease</keyword>
<dbReference type="InParanoid" id="A0A482XJ91"/>
<dbReference type="GO" id="GO:0034982">
    <property type="term" value="P:mitochondrial protein processing"/>
    <property type="evidence" value="ECO:0007669"/>
    <property type="project" value="TreeGrafter"/>
</dbReference>
<dbReference type="GO" id="GO:0033615">
    <property type="term" value="P:mitochondrial proton-transporting ATP synthase complex assembly"/>
    <property type="evidence" value="ECO:0007669"/>
    <property type="project" value="TreeGrafter"/>
</dbReference>
<sequence length="174" mass="19651">MMSALKNSGCPIDIRRHIACEPCDKSVTGGYDPVMNQIVVCNETSKNIVPGVLAHEMIHMFDYCVHKVDFKNIDHVACTEIRAANLTHCSFMSAFMQGDVTPFNFKNLHQDCVKTKALHSILAVRDVTEEEAVAVIERVFPKCYADLEPIGRRLKRGSNDIDKAYREGFYYGYV</sequence>
<evidence type="ECO:0000313" key="8">
    <source>
        <dbReference type="Proteomes" id="UP000291343"/>
    </source>
</evidence>
<organism evidence="7 8">
    <name type="scientific">Laodelphax striatellus</name>
    <name type="common">Small brown planthopper</name>
    <name type="synonym">Delphax striatella</name>
    <dbReference type="NCBI Taxonomy" id="195883"/>
    <lineage>
        <taxon>Eukaryota</taxon>
        <taxon>Metazoa</taxon>
        <taxon>Ecdysozoa</taxon>
        <taxon>Arthropoda</taxon>
        <taxon>Hexapoda</taxon>
        <taxon>Insecta</taxon>
        <taxon>Pterygota</taxon>
        <taxon>Neoptera</taxon>
        <taxon>Paraneoptera</taxon>
        <taxon>Hemiptera</taxon>
        <taxon>Auchenorrhyncha</taxon>
        <taxon>Fulgoroidea</taxon>
        <taxon>Delphacidae</taxon>
        <taxon>Criomorphinae</taxon>
        <taxon>Laodelphax</taxon>
    </lineage>
</organism>
<keyword evidence="2 6" id="KW-0645">Protease</keyword>
<dbReference type="EMBL" id="QKKF02008759">
    <property type="protein sequence ID" value="RZF45569.1"/>
    <property type="molecule type" value="Genomic_DNA"/>
</dbReference>
<dbReference type="GO" id="GO:0046872">
    <property type="term" value="F:metal ion binding"/>
    <property type="evidence" value="ECO:0007669"/>
    <property type="project" value="UniProtKB-KW"/>
</dbReference>
<dbReference type="Proteomes" id="UP000291343">
    <property type="component" value="Unassembled WGS sequence"/>
</dbReference>
<evidence type="ECO:0000313" key="7">
    <source>
        <dbReference type="EMBL" id="RZF45569.1"/>
    </source>
</evidence>
<keyword evidence="8" id="KW-1185">Reference proteome</keyword>
<name>A0A482XJ91_LAOST</name>
<evidence type="ECO:0000256" key="2">
    <source>
        <dbReference type="ARBA" id="ARBA00022670"/>
    </source>
</evidence>
<keyword evidence="3 6" id="KW-0479">Metal-binding</keyword>
<dbReference type="GO" id="GO:0005739">
    <property type="term" value="C:mitochondrion"/>
    <property type="evidence" value="ECO:0007669"/>
    <property type="project" value="GOC"/>
</dbReference>
<keyword evidence="4 6" id="KW-0378">Hydrolase</keyword>
<dbReference type="Pfam" id="PF09768">
    <property type="entry name" value="Peptidase_M76"/>
    <property type="match status" value="1"/>
</dbReference>